<dbReference type="Pfam" id="PF11457">
    <property type="entry name" value="DUF3021"/>
    <property type="match status" value="1"/>
</dbReference>
<feature type="transmembrane region" description="Helical" evidence="1">
    <location>
        <begin position="75"/>
        <end position="100"/>
    </location>
</feature>
<accession>A0A6A7K7V2</accession>
<keyword evidence="3" id="KW-1185">Reference proteome</keyword>
<evidence type="ECO:0000313" key="2">
    <source>
        <dbReference type="EMBL" id="MPW25500.1"/>
    </source>
</evidence>
<feature type="transmembrane region" description="Helical" evidence="1">
    <location>
        <begin position="43"/>
        <end position="63"/>
    </location>
</feature>
<dbReference type="Proteomes" id="UP000440004">
    <property type="component" value="Unassembled WGS sequence"/>
</dbReference>
<protein>
    <submittedName>
        <fullName evidence="2">DUF3021 family protein</fullName>
    </submittedName>
</protein>
<sequence>MKKFFQFYKWELKNELYGCIYFAAMLSMYCILVLIHGGRNVDIFIMLQMLLVCYGISTFQMIIFSDENKYSKKELFIKLGLWFICSMILIIIISIIFNWFDSMETWAIGSFLIYMIICFIGIWVGIYITNKLDSKNLNQMLSNYQNKDSN</sequence>
<dbReference type="EMBL" id="WHNX01000008">
    <property type="protein sequence ID" value="MPW25500.1"/>
    <property type="molecule type" value="Genomic_DNA"/>
</dbReference>
<feature type="transmembrane region" description="Helical" evidence="1">
    <location>
        <begin position="106"/>
        <end position="128"/>
    </location>
</feature>
<evidence type="ECO:0000256" key="1">
    <source>
        <dbReference type="SAM" id="Phobius"/>
    </source>
</evidence>
<comment type="caution">
    <text evidence="2">The sequence shown here is derived from an EMBL/GenBank/DDBJ whole genome shotgun (WGS) entry which is preliminary data.</text>
</comment>
<keyword evidence="1" id="KW-0812">Transmembrane</keyword>
<feature type="transmembrane region" description="Helical" evidence="1">
    <location>
        <begin position="16"/>
        <end position="37"/>
    </location>
</feature>
<reference evidence="2 3" key="1">
    <citation type="submission" date="2019-10" db="EMBL/GenBank/DDBJ databases">
        <title>Alkalibaculum tamaniensis sp.nov., a new alkaliphilic acetogen, isolated on methoxylated aromatics from a mud volcano.</title>
        <authorList>
            <person name="Khomyakova M.A."/>
            <person name="Merkel A.Y."/>
            <person name="Bonch-Osmolovskaya E.A."/>
            <person name="Slobodkin A.I."/>
        </authorList>
    </citation>
    <scope>NUCLEOTIDE SEQUENCE [LARGE SCALE GENOMIC DNA]</scope>
    <source>
        <strain evidence="2 3">M08DMB</strain>
    </source>
</reference>
<gene>
    <name evidence="2" type="ORF">GC105_06835</name>
</gene>
<keyword evidence="1" id="KW-0472">Membrane</keyword>
<keyword evidence="1" id="KW-1133">Transmembrane helix</keyword>
<dbReference type="InterPro" id="IPR021560">
    <property type="entry name" value="DUF3021"/>
</dbReference>
<organism evidence="2 3">
    <name type="scientific">Alkalibaculum sporogenes</name>
    <dbReference type="NCBI Taxonomy" id="2655001"/>
    <lineage>
        <taxon>Bacteria</taxon>
        <taxon>Bacillati</taxon>
        <taxon>Bacillota</taxon>
        <taxon>Clostridia</taxon>
        <taxon>Eubacteriales</taxon>
        <taxon>Eubacteriaceae</taxon>
        <taxon>Alkalibaculum</taxon>
    </lineage>
</organism>
<proteinExistence type="predicted"/>
<name>A0A6A7K7V2_9FIRM</name>
<evidence type="ECO:0000313" key="3">
    <source>
        <dbReference type="Proteomes" id="UP000440004"/>
    </source>
</evidence>
<dbReference type="RefSeq" id="WP_152803028.1">
    <property type="nucleotide sequence ID" value="NZ_WHNX01000008.1"/>
</dbReference>
<dbReference type="AlphaFoldDB" id="A0A6A7K7V2"/>